<protein>
    <submittedName>
        <fullName evidence="2">Uncharacterized protein</fullName>
    </submittedName>
</protein>
<gene>
    <name evidence="2" type="ORF">MCOR_19360</name>
</gene>
<dbReference type="EMBL" id="CACVKT020003420">
    <property type="protein sequence ID" value="CAC5383631.1"/>
    <property type="molecule type" value="Genomic_DNA"/>
</dbReference>
<accession>A0A6J8BJR0</accession>
<reference evidence="2 3" key="1">
    <citation type="submission" date="2020-06" db="EMBL/GenBank/DDBJ databases">
        <authorList>
            <person name="Li R."/>
            <person name="Bekaert M."/>
        </authorList>
    </citation>
    <scope>NUCLEOTIDE SEQUENCE [LARGE SCALE GENOMIC DNA]</scope>
    <source>
        <strain evidence="3">wild</strain>
    </source>
</reference>
<name>A0A6J8BJR0_MYTCO</name>
<keyword evidence="1" id="KW-1133">Transmembrane helix</keyword>
<evidence type="ECO:0000313" key="3">
    <source>
        <dbReference type="Proteomes" id="UP000507470"/>
    </source>
</evidence>
<sequence length="205" mass="22799">MDTMNTSIRHPLDDIKAIMEVTTKKSLLAASLPFGIPADNNSSKSLSYNSSCWRIMGSVLGGSLLFSIFLNINCFLKRKKNSGIISNIQHEVQYDEIGNISFTSANDQFVPNNAQELVTSLDSPVFEGDNNFSSLEKSSSSDSSVHSLSISLLNEDGYENPYQTIEPGNVEMHPYSTIWSNLYQNTTVFPNNKMNKYVKNEIHGL</sequence>
<dbReference type="Proteomes" id="UP000507470">
    <property type="component" value="Unassembled WGS sequence"/>
</dbReference>
<keyword evidence="3" id="KW-1185">Reference proteome</keyword>
<keyword evidence="1" id="KW-0812">Transmembrane</keyword>
<organism evidence="2 3">
    <name type="scientific">Mytilus coruscus</name>
    <name type="common">Sea mussel</name>
    <dbReference type="NCBI Taxonomy" id="42192"/>
    <lineage>
        <taxon>Eukaryota</taxon>
        <taxon>Metazoa</taxon>
        <taxon>Spiralia</taxon>
        <taxon>Lophotrochozoa</taxon>
        <taxon>Mollusca</taxon>
        <taxon>Bivalvia</taxon>
        <taxon>Autobranchia</taxon>
        <taxon>Pteriomorphia</taxon>
        <taxon>Mytilida</taxon>
        <taxon>Mytiloidea</taxon>
        <taxon>Mytilidae</taxon>
        <taxon>Mytilinae</taxon>
        <taxon>Mytilus</taxon>
    </lineage>
</organism>
<proteinExistence type="predicted"/>
<dbReference type="AlphaFoldDB" id="A0A6J8BJR0"/>
<evidence type="ECO:0000313" key="2">
    <source>
        <dbReference type="EMBL" id="CAC5383631.1"/>
    </source>
</evidence>
<evidence type="ECO:0000256" key="1">
    <source>
        <dbReference type="SAM" id="Phobius"/>
    </source>
</evidence>
<keyword evidence="1" id="KW-0472">Membrane</keyword>
<feature type="transmembrane region" description="Helical" evidence="1">
    <location>
        <begin position="55"/>
        <end position="76"/>
    </location>
</feature>